<reference evidence="2" key="1">
    <citation type="submission" date="2019-03" db="EMBL/GenBank/DDBJ databases">
        <title>Long read genome sequence of the mycoparasitic Pythium oligandrum ATCC 38472 isolated from sugarbeet rhizosphere.</title>
        <authorList>
            <person name="Gaulin E."/>
        </authorList>
    </citation>
    <scope>NUCLEOTIDE SEQUENCE</scope>
    <source>
        <strain evidence="2">ATCC 38472_TT</strain>
    </source>
</reference>
<evidence type="ECO:0000313" key="2">
    <source>
        <dbReference type="EMBL" id="TMW68102.1"/>
    </source>
</evidence>
<proteinExistence type="predicted"/>
<sequence length="269" mass="31114">MVQGYIYTLEDSAKGTVLGMPTFSPDTDGDCWTVECLTDNGWAEDFLQVLDFNIKDIATKDCVTTKIDPRICVEDGIQLTKADGQVLFDKAVDEILGEVARMQVADDAPTPVSGESIHPEDPDDYVMVSSDSDTEPRQGRTRRHWSDPYQRRSTWVDDIDGYVHVLRPTSGRLTRAERRRTDRYRETERARTARIKDAKESKRQQWLDLEYYEDSLIAYKYRLLGAYSERDREAIAASERAFRKYQEVATAENKQKANQIEELLRRMRH</sequence>
<evidence type="ECO:0000313" key="3">
    <source>
        <dbReference type="Proteomes" id="UP000794436"/>
    </source>
</evidence>
<accession>A0A8K1FQM5</accession>
<feature type="compositionally biased region" description="Basic and acidic residues" evidence="1">
    <location>
        <begin position="134"/>
        <end position="145"/>
    </location>
</feature>
<gene>
    <name evidence="2" type="ORF">Poli38472_007774</name>
</gene>
<name>A0A8K1FQM5_PYTOL</name>
<evidence type="ECO:0000256" key="1">
    <source>
        <dbReference type="SAM" id="MobiDB-lite"/>
    </source>
</evidence>
<comment type="caution">
    <text evidence="2">The sequence shown here is derived from an EMBL/GenBank/DDBJ whole genome shotgun (WGS) entry which is preliminary data.</text>
</comment>
<protein>
    <submittedName>
        <fullName evidence="2">Uncharacterized protein</fullName>
    </submittedName>
</protein>
<dbReference type="Proteomes" id="UP000794436">
    <property type="component" value="Unassembled WGS sequence"/>
</dbReference>
<keyword evidence="3" id="KW-1185">Reference proteome</keyword>
<organism evidence="2 3">
    <name type="scientific">Pythium oligandrum</name>
    <name type="common">Mycoparasitic fungus</name>
    <dbReference type="NCBI Taxonomy" id="41045"/>
    <lineage>
        <taxon>Eukaryota</taxon>
        <taxon>Sar</taxon>
        <taxon>Stramenopiles</taxon>
        <taxon>Oomycota</taxon>
        <taxon>Peronosporomycetes</taxon>
        <taxon>Pythiales</taxon>
        <taxon>Pythiaceae</taxon>
        <taxon>Pythium</taxon>
    </lineage>
</organism>
<dbReference type="EMBL" id="SPLM01000003">
    <property type="protein sequence ID" value="TMW68102.1"/>
    <property type="molecule type" value="Genomic_DNA"/>
</dbReference>
<dbReference type="AlphaFoldDB" id="A0A8K1FQM5"/>
<feature type="region of interest" description="Disordered" evidence="1">
    <location>
        <begin position="106"/>
        <end position="145"/>
    </location>
</feature>